<dbReference type="Gene3D" id="3.40.50.300">
    <property type="entry name" value="P-loop containing nucleotide triphosphate hydrolases"/>
    <property type="match status" value="1"/>
</dbReference>
<name>A0A8E2EYA9_9PEZI</name>
<dbReference type="InterPro" id="IPR036770">
    <property type="entry name" value="Ankyrin_rpt-contain_sf"/>
</dbReference>
<keyword evidence="2" id="KW-0040">ANK repeat</keyword>
<dbReference type="EMBL" id="KV749920">
    <property type="protein sequence ID" value="OCL07167.1"/>
    <property type="molecule type" value="Genomic_DNA"/>
</dbReference>
<dbReference type="Pfam" id="PF12796">
    <property type="entry name" value="Ank_2"/>
    <property type="match status" value="2"/>
</dbReference>
<dbReference type="InterPro" id="IPR002110">
    <property type="entry name" value="Ankyrin_rpt"/>
</dbReference>
<reference evidence="6 7" key="1">
    <citation type="journal article" date="2016" name="Nat. Commun.">
        <title>Ectomycorrhizal ecology is imprinted in the genome of the dominant symbiotic fungus Cenococcum geophilum.</title>
        <authorList>
            <consortium name="DOE Joint Genome Institute"/>
            <person name="Peter M."/>
            <person name="Kohler A."/>
            <person name="Ohm R.A."/>
            <person name="Kuo A."/>
            <person name="Krutzmann J."/>
            <person name="Morin E."/>
            <person name="Arend M."/>
            <person name="Barry K.W."/>
            <person name="Binder M."/>
            <person name="Choi C."/>
            <person name="Clum A."/>
            <person name="Copeland A."/>
            <person name="Grisel N."/>
            <person name="Haridas S."/>
            <person name="Kipfer T."/>
            <person name="LaButti K."/>
            <person name="Lindquist E."/>
            <person name="Lipzen A."/>
            <person name="Maire R."/>
            <person name="Meier B."/>
            <person name="Mihaltcheva S."/>
            <person name="Molinier V."/>
            <person name="Murat C."/>
            <person name="Poggeler S."/>
            <person name="Quandt C.A."/>
            <person name="Sperisen C."/>
            <person name="Tritt A."/>
            <person name="Tisserant E."/>
            <person name="Crous P.W."/>
            <person name="Henrissat B."/>
            <person name="Nehls U."/>
            <person name="Egli S."/>
            <person name="Spatafora J.W."/>
            <person name="Grigoriev I.V."/>
            <person name="Martin F.M."/>
        </authorList>
    </citation>
    <scope>NUCLEOTIDE SEQUENCE [LARGE SCALE GENOMIC DNA]</scope>
    <source>
        <strain evidence="6 7">CBS 207.34</strain>
    </source>
</reference>
<feature type="domain" description="GPI inositol-deacylase winged helix" evidence="4">
    <location>
        <begin position="306"/>
        <end position="377"/>
    </location>
</feature>
<dbReference type="Pfam" id="PF22939">
    <property type="entry name" value="WHD_GPIID"/>
    <property type="match status" value="1"/>
</dbReference>
<feature type="repeat" description="ANK" evidence="2">
    <location>
        <begin position="490"/>
        <end position="513"/>
    </location>
</feature>
<evidence type="ECO:0000259" key="5">
    <source>
        <dbReference type="Pfam" id="PF24883"/>
    </source>
</evidence>
<keyword evidence="1" id="KW-0677">Repeat</keyword>
<organism evidence="6 7">
    <name type="scientific">Glonium stellatum</name>
    <dbReference type="NCBI Taxonomy" id="574774"/>
    <lineage>
        <taxon>Eukaryota</taxon>
        <taxon>Fungi</taxon>
        <taxon>Dikarya</taxon>
        <taxon>Ascomycota</taxon>
        <taxon>Pezizomycotina</taxon>
        <taxon>Dothideomycetes</taxon>
        <taxon>Pleosporomycetidae</taxon>
        <taxon>Gloniales</taxon>
        <taxon>Gloniaceae</taxon>
        <taxon>Glonium</taxon>
    </lineage>
</organism>
<dbReference type="Pfam" id="PF00023">
    <property type="entry name" value="Ank"/>
    <property type="match status" value="1"/>
</dbReference>
<dbReference type="AlphaFoldDB" id="A0A8E2EYA9"/>
<keyword evidence="7" id="KW-1185">Reference proteome</keyword>
<dbReference type="PROSITE" id="PS50088">
    <property type="entry name" value="ANK_REPEAT"/>
    <property type="match status" value="1"/>
</dbReference>
<protein>
    <submittedName>
        <fullName evidence="6">Ankyrin</fullName>
    </submittedName>
</protein>
<dbReference type="InterPro" id="IPR056884">
    <property type="entry name" value="NPHP3-like_N"/>
</dbReference>
<proteinExistence type="predicted"/>
<dbReference type="SMART" id="SM00248">
    <property type="entry name" value="ANK"/>
    <property type="match status" value="8"/>
</dbReference>
<dbReference type="PANTHER" id="PTHR10039">
    <property type="entry name" value="AMELOGENIN"/>
    <property type="match status" value="1"/>
</dbReference>
<dbReference type="Proteomes" id="UP000250140">
    <property type="component" value="Unassembled WGS sequence"/>
</dbReference>
<dbReference type="SUPFAM" id="SSF48403">
    <property type="entry name" value="Ankyrin repeat"/>
    <property type="match status" value="1"/>
</dbReference>
<feature type="domain" description="Nephrocystin 3-like N-terminal" evidence="5">
    <location>
        <begin position="85"/>
        <end position="170"/>
    </location>
</feature>
<dbReference type="Pfam" id="PF24883">
    <property type="entry name" value="NPHP3_N"/>
    <property type="match status" value="1"/>
</dbReference>
<dbReference type="InterPro" id="IPR054471">
    <property type="entry name" value="GPIID_WHD"/>
</dbReference>
<evidence type="ECO:0000256" key="2">
    <source>
        <dbReference type="PROSITE-ProRule" id="PRU00023"/>
    </source>
</evidence>
<evidence type="ECO:0000256" key="3">
    <source>
        <dbReference type="SAM" id="MobiDB-lite"/>
    </source>
</evidence>
<dbReference type="PANTHER" id="PTHR10039:SF15">
    <property type="entry name" value="NACHT DOMAIN-CONTAINING PROTEIN"/>
    <property type="match status" value="1"/>
</dbReference>
<evidence type="ECO:0000259" key="4">
    <source>
        <dbReference type="Pfam" id="PF22939"/>
    </source>
</evidence>
<gene>
    <name evidence="6" type="ORF">AOQ84DRAFT_409367</name>
</gene>
<evidence type="ECO:0000313" key="6">
    <source>
        <dbReference type="EMBL" id="OCL07167.1"/>
    </source>
</evidence>
<dbReference type="OrthoDB" id="195446at2759"/>
<dbReference type="Gene3D" id="1.25.40.20">
    <property type="entry name" value="Ankyrin repeat-containing domain"/>
    <property type="match status" value="2"/>
</dbReference>
<feature type="region of interest" description="Disordered" evidence="3">
    <location>
        <begin position="603"/>
        <end position="623"/>
    </location>
</feature>
<dbReference type="InterPro" id="IPR027417">
    <property type="entry name" value="P-loop_NTPase"/>
</dbReference>
<evidence type="ECO:0000256" key="1">
    <source>
        <dbReference type="ARBA" id="ARBA00022737"/>
    </source>
</evidence>
<sequence length="738" mass="83741">MDKRIEEIAKIEKETFEVATRIGRSVDAIQQDQLRDTILRWISSADFPAQQSDFINRRQKGTGQWFFNAPIFNNWIHGSNQTLFFAYVYCNYKTRTDQTTTILLAAILRQLVQGQRSIPDPILRLHEYHSSRGTRPSLEEIFSAIQFVLKNCSSAYLVVDALDECTDEDGTPNLHLMVTSRFILEIENEFREVARLDVRASNEDVEQFILGKMNELPKCIRRDDELQRLVQDRITKAADGMFLLARLHLDLLRDMTSKKQAKSTLGKISRRFPGDKELVQLYDQAYDDAIKRIESQPPNKSELGLDVLSWIIYAHRPLTTGELRHALAVELGEEDFDEDNIREVEDIISVCAGLVTVEDERHIIHLVHYTTQEYFKRTEKYGAHFETRLKQNLFLDYASQYWGHHAWLAKEQVFDVASIFLQDRSLISCAVQATSVRMYSAENTGYSKNFSEQVTGLHLLAIFGLLYLLERFLLHLTGKIAIPADLKDSSGRTPLSWAVEGGHEAVVKFLVERDDVDANSRDQKDYTPLMMAAGRGHKTIVKLSADRHDVKADLKNKYGRTPLWLAATAGHEAAAKLLAERDDAAAKGSEAIVKLLVERNDVEADPKDDHDRTPLARAAQEGHEAIVKPLVERDDVKADTKDRFGLTPLSWAAGRVYKAVVELLIERGDVEADSKDTEGRTPLSWATERGYEAVVGLLAERDDVEVNLKDNYGRTPLSWVVEKGCEVVVKLLQSKLTA</sequence>
<dbReference type="PROSITE" id="PS50297">
    <property type="entry name" value="ANK_REP_REGION"/>
    <property type="match status" value="1"/>
</dbReference>
<accession>A0A8E2EYA9</accession>
<evidence type="ECO:0000313" key="7">
    <source>
        <dbReference type="Proteomes" id="UP000250140"/>
    </source>
</evidence>